<dbReference type="InterPro" id="IPR027417">
    <property type="entry name" value="P-loop_NTPase"/>
</dbReference>
<keyword evidence="2" id="KW-1185">Reference proteome</keyword>
<dbReference type="OrthoDB" id="674604at2759"/>
<organism evidence="1 2">
    <name type="scientific">Rhynchosporium agropyri</name>
    <dbReference type="NCBI Taxonomy" id="914238"/>
    <lineage>
        <taxon>Eukaryota</taxon>
        <taxon>Fungi</taxon>
        <taxon>Dikarya</taxon>
        <taxon>Ascomycota</taxon>
        <taxon>Pezizomycotina</taxon>
        <taxon>Leotiomycetes</taxon>
        <taxon>Helotiales</taxon>
        <taxon>Ploettnerulaceae</taxon>
        <taxon>Rhynchosporium</taxon>
    </lineage>
</organism>
<dbReference type="Gene3D" id="3.40.50.300">
    <property type="entry name" value="P-loop containing nucleotide triphosphate hydrolases"/>
    <property type="match status" value="1"/>
</dbReference>
<proteinExistence type="predicted"/>
<name>A0A1E1LSY6_9HELO</name>
<gene>
    <name evidence="1" type="ORF">RAG0_17085</name>
</gene>
<dbReference type="PANTHER" id="PTHR10622:SF13">
    <property type="entry name" value="NACHT DOMAIN-CONTAINING PROTEIN"/>
    <property type="match status" value="1"/>
</dbReference>
<reference evidence="2" key="1">
    <citation type="submission" date="2016-03" db="EMBL/GenBank/DDBJ databases">
        <authorList>
            <person name="Guldener U."/>
        </authorList>
    </citation>
    <scope>NUCLEOTIDE SEQUENCE [LARGE SCALE GENOMIC DNA]</scope>
    <source>
        <strain evidence="2">04CH-RAC-A.6.1</strain>
    </source>
</reference>
<sequence>MRLLQCDNEDRFSLTEFFEGNIPKKYAIPSHRWGAEEVTLADLKNGNYKKMTDTCCIDKSNAVEYQHAINSMFRWYRDATKCYVYLPDVSRARSVLADNTNEFWESSFRKSESFRRGWNLQELIAPASVDFFCKDMEFLGDKFSLERHIREITGIPSKALRGSPLSEFSVTERMSWTKCHVSTYEEDKAYSLLGIFNVYMPVIYGEGKDNASARLREAVDKASKGYKREDFSITFSLYNTSEVQYFVAREDKLSKIHRVLQGDGSRRAVVLHGLRGIGKTQLSIAYAKRHKNDYSAILWLNIKDEDSVKRSFAQLAKQISREHPSAFPIGSQETKQNLDEVVESVKVWLSLPNNTRWLMIYDESDTPKLSSGTDPAAVDIRKFLPESYQGSIITITRSSEVSIGQSIQIRKFGNVRDSMEILPTMSR</sequence>
<evidence type="ECO:0000313" key="2">
    <source>
        <dbReference type="Proteomes" id="UP000178912"/>
    </source>
</evidence>
<protein>
    <submittedName>
        <fullName evidence="1">Related to beta transducin-like protein</fullName>
    </submittedName>
</protein>
<evidence type="ECO:0000313" key="1">
    <source>
        <dbReference type="EMBL" id="CZT13585.1"/>
    </source>
</evidence>
<dbReference type="EMBL" id="FJUX01000201">
    <property type="protein sequence ID" value="CZT13585.1"/>
    <property type="molecule type" value="Genomic_DNA"/>
</dbReference>
<dbReference type="Proteomes" id="UP000178912">
    <property type="component" value="Unassembled WGS sequence"/>
</dbReference>
<accession>A0A1E1LSY6</accession>
<dbReference type="AlphaFoldDB" id="A0A1E1LSY6"/>
<dbReference type="SUPFAM" id="SSF52540">
    <property type="entry name" value="P-loop containing nucleoside triphosphate hydrolases"/>
    <property type="match status" value="1"/>
</dbReference>
<dbReference type="PANTHER" id="PTHR10622">
    <property type="entry name" value="HET DOMAIN-CONTAINING PROTEIN"/>
    <property type="match status" value="1"/>
</dbReference>